<sequence>MVREVKELGMNNELRGSDLTRALLARGDKQIWCAVDDDSDEQAMMDHCGNDFTAYIVEFKDGFFYCNCGTAWLFAVPIKTVAATQSDMNI</sequence>
<dbReference type="KEGG" id="pcr:Pcryo_1562"/>
<reference evidence="1" key="1">
    <citation type="submission" date="2006-03" db="EMBL/GenBank/DDBJ databases">
        <title>Complete sequence of chromosome of Psychrobacter cryohalolentis K5.</title>
        <authorList>
            <consortium name="US DOE Joint Genome Institute"/>
            <person name="Copeland A."/>
            <person name="Lucas S."/>
            <person name="Lapidus A."/>
            <person name="Barry K."/>
            <person name="Detter J.C."/>
            <person name="Glavina del Rio T."/>
            <person name="Hammon N."/>
            <person name="Israni S."/>
            <person name="Dalin E."/>
            <person name="Tice H."/>
            <person name="Pitluck S."/>
            <person name="Brettin T."/>
            <person name="Bruce D."/>
            <person name="Han C."/>
            <person name="Tapia R."/>
            <person name="Sims D.R."/>
            <person name="Gilna P."/>
            <person name="Schmutz J."/>
            <person name="Larimer F."/>
            <person name="Land M."/>
            <person name="Hauser L."/>
            <person name="Kyrpides N."/>
            <person name="Kim E."/>
            <person name="Richardson P."/>
        </authorList>
    </citation>
    <scope>NUCLEOTIDE SEQUENCE</scope>
    <source>
        <strain evidence="1">K5</strain>
    </source>
</reference>
<accession>Q1QAG4</accession>
<dbReference type="EMBL" id="CP000323">
    <property type="protein sequence ID" value="ABE75339.1"/>
    <property type="molecule type" value="Genomic_DNA"/>
</dbReference>
<dbReference type="HOGENOM" id="CLU_2571315_0_0_6"/>
<dbReference type="Proteomes" id="UP000002425">
    <property type="component" value="Chromosome"/>
</dbReference>
<evidence type="ECO:0000313" key="2">
    <source>
        <dbReference type="Proteomes" id="UP000002425"/>
    </source>
</evidence>
<gene>
    <name evidence="1" type="ordered locus">Pcryo_1562</name>
</gene>
<organism evidence="1 2">
    <name type="scientific">Psychrobacter cryohalolentis (strain ATCC BAA-1226 / DSM 17306 / VKM B-2378 / K5)</name>
    <dbReference type="NCBI Taxonomy" id="335284"/>
    <lineage>
        <taxon>Bacteria</taxon>
        <taxon>Pseudomonadati</taxon>
        <taxon>Pseudomonadota</taxon>
        <taxon>Gammaproteobacteria</taxon>
        <taxon>Moraxellales</taxon>
        <taxon>Moraxellaceae</taxon>
        <taxon>Psychrobacter</taxon>
    </lineage>
</organism>
<protein>
    <submittedName>
        <fullName evidence="1">Uncharacterized protein</fullName>
    </submittedName>
</protein>
<name>Q1QAG4_PSYCK</name>
<keyword evidence="2" id="KW-1185">Reference proteome</keyword>
<dbReference type="AlphaFoldDB" id="Q1QAG4"/>
<proteinExistence type="predicted"/>
<evidence type="ECO:0000313" key="1">
    <source>
        <dbReference type="EMBL" id="ABE75339.1"/>
    </source>
</evidence>